<dbReference type="AlphaFoldDB" id="A0A0A9GYJ1"/>
<name>A0A0A9GYJ1_ARUDO</name>
<proteinExistence type="predicted"/>
<organism evidence="1">
    <name type="scientific">Arundo donax</name>
    <name type="common">Giant reed</name>
    <name type="synonym">Donax arundinaceus</name>
    <dbReference type="NCBI Taxonomy" id="35708"/>
    <lineage>
        <taxon>Eukaryota</taxon>
        <taxon>Viridiplantae</taxon>
        <taxon>Streptophyta</taxon>
        <taxon>Embryophyta</taxon>
        <taxon>Tracheophyta</taxon>
        <taxon>Spermatophyta</taxon>
        <taxon>Magnoliopsida</taxon>
        <taxon>Liliopsida</taxon>
        <taxon>Poales</taxon>
        <taxon>Poaceae</taxon>
        <taxon>PACMAD clade</taxon>
        <taxon>Arundinoideae</taxon>
        <taxon>Arundineae</taxon>
        <taxon>Arundo</taxon>
    </lineage>
</organism>
<accession>A0A0A9GYJ1</accession>
<evidence type="ECO:0000313" key="1">
    <source>
        <dbReference type="EMBL" id="JAE30070.1"/>
    </source>
</evidence>
<sequence length="33" mass="3818">MHVCHLFLDGYSQFNILQQGLTSSPDTTMQQYN</sequence>
<reference evidence="1" key="1">
    <citation type="submission" date="2014-09" db="EMBL/GenBank/DDBJ databases">
        <authorList>
            <person name="Magalhaes I.L.F."/>
            <person name="Oliveira U."/>
            <person name="Santos F.R."/>
            <person name="Vidigal T.H.D.A."/>
            <person name="Brescovit A.D."/>
            <person name="Santos A.J."/>
        </authorList>
    </citation>
    <scope>NUCLEOTIDE SEQUENCE</scope>
    <source>
        <tissue evidence="1">Shoot tissue taken approximately 20 cm above the soil surface</tissue>
    </source>
</reference>
<dbReference type="EMBL" id="GBRH01167826">
    <property type="protein sequence ID" value="JAE30070.1"/>
    <property type="molecule type" value="Transcribed_RNA"/>
</dbReference>
<protein>
    <submittedName>
        <fullName evidence="1">Uncharacterized protein</fullName>
    </submittedName>
</protein>
<reference evidence="1" key="2">
    <citation type="journal article" date="2015" name="Data Brief">
        <title>Shoot transcriptome of the giant reed, Arundo donax.</title>
        <authorList>
            <person name="Barrero R.A."/>
            <person name="Guerrero F.D."/>
            <person name="Moolhuijzen P."/>
            <person name="Goolsby J.A."/>
            <person name="Tidwell J."/>
            <person name="Bellgard S.E."/>
            <person name="Bellgard M.I."/>
        </authorList>
    </citation>
    <scope>NUCLEOTIDE SEQUENCE</scope>
    <source>
        <tissue evidence="1">Shoot tissue taken approximately 20 cm above the soil surface</tissue>
    </source>
</reference>